<evidence type="ECO:0000313" key="4">
    <source>
        <dbReference type="EMBL" id="EAY30169.1"/>
    </source>
</evidence>
<dbReference type="SUPFAM" id="SSF53474">
    <property type="entry name" value="alpha/beta-Hydrolases"/>
    <property type="match status" value="1"/>
</dbReference>
<dbReference type="ESTHER" id="9bact-a1zi12">
    <property type="family name" value="A85-IroE-IroD-Fes-Yiel"/>
</dbReference>
<dbReference type="RefSeq" id="WP_002695796.1">
    <property type="nucleotide sequence ID" value="NZ_AAWS01000008.1"/>
</dbReference>
<sequence>MKTVILWLIALLFLATTNHPLQAQNHMDKRYNKAKKMMPFALIEEIDSEELDEKRILNIYLPQGYNSESADSYPTIYVLDGSAHEDFPHIAGLVQFMNMYHLLPKSIVVGIANVDRYRDFTHPTRYQKYKKRIPTCGGSAKFMAFVENEVQPLINTQYTTNGHHTIIGQSLGGLVATEFLLKKPHLFNNYIIVSPSLWWDEEWLVKEAAEYFKTHTTLRKKIFISLGKEHKTMHKVADQLTEAIRQSGNKHLTLFYEPILTEDHTTILHKAVYRAFELLYPK</sequence>
<comment type="similarity">
    <text evidence="1">Belongs to the esterase D family.</text>
</comment>
<dbReference type="InterPro" id="IPR000801">
    <property type="entry name" value="Esterase-like"/>
</dbReference>
<feature type="chain" id="PRO_5002641914" evidence="3">
    <location>
        <begin position="24"/>
        <end position="282"/>
    </location>
</feature>
<gene>
    <name evidence="4" type="ORF">M23134_05502</name>
</gene>
<name>A1ZI12_MICM2</name>
<dbReference type="InterPro" id="IPR052558">
    <property type="entry name" value="Siderophore_Hydrolase_D"/>
</dbReference>
<comment type="caution">
    <text evidence="4">The sequence shown here is derived from an EMBL/GenBank/DDBJ whole genome shotgun (WGS) entry which is preliminary data.</text>
</comment>
<evidence type="ECO:0000256" key="1">
    <source>
        <dbReference type="ARBA" id="ARBA00005622"/>
    </source>
</evidence>
<accession>A1ZI12</accession>
<evidence type="ECO:0000313" key="5">
    <source>
        <dbReference type="Proteomes" id="UP000004095"/>
    </source>
</evidence>
<protein>
    <submittedName>
        <fullName evidence="4">Putative esterase superfamily</fullName>
    </submittedName>
</protein>
<dbReference type="PANTHER" id="PTHR40841">
    <property type="entry name" value="SIDEROPHORE TRIACETYLFUSARININE C ESTERASE"/>
    <property type="match status" value="1"/>
</dbReference>
<reference evidence="4 5" key="1">
    <citation type="submission" date="2007-01" db="EMBL/GenBank/DDBJ databases">
        <authorList>
            <person name="Haygood M."/>
            <person name="Podell S."/>
            <person name="Anderson C."/>
            <person name="Hopkinson B."/>
            <person name="Roe K."/>
            <person name="Barbeau K."/>
            <person name="Gaasterland T."/>
            <person name="Ferriera S."/>
            <person name="Johnson J."/>
            <person name="Kravitz S."/>
            <person name="Beeson K."/>
            <person name="Sutton G."/>
            <person name="Rogers Y.-H."/>
            <person name="Friedman R."/>
            <person name="Frazier M."/>
            <person name="Venter J.C."/>
        </authorList>
    </citation>
    <scope>NUCLEOTIDE SEQUENCE [LARGE SCALE GENOMIC DNA]</scope>
    <source>
        <strain evidence="4 5">ATCC 23134</strain>
    </source>
</reference>
<organism evidence="4 5">
    <name type="scientific">Microscilla marina ATCC 23134</name>
    <dbReference type="NCBI Taxonomy" id="313606"/>
    <lineage>
        <taxon>Bacteria</taxon>
        <taxon>Pseudomonadati</taxon>
        <taxon>Bacteroidota</taxon>
        <taxon>Cytophagia</taxon>
        <taxon>Cytophagales</taxon>
        <taxon>Microscillaceae</taxon>
        <taxon>Microscilla</taxon>
    </lineage>
</organism>
<evidence type="ECO:0000256" key="2">
    <source>
        <dbReference type="ARBA" id="ARBA00022801"/>
    </source>
</evidence>
<proteinExistence type="inferred from homology"/>
<dbReference type="eggNOG" id="COG2819">
    <property type="taxonomic scope" value="Bacteria"/>
</dbReference>
<feature type="signal peptide" evidence="3">
    <location>
        <begin position="1"/>
        <end position="23"/>
    </location>
</feature>
<dbReference type="GO" id="GO:0016788">
    <property type="term" value="F:hydrolase activity, acting on ester bonds"/>
    <property type="evidence" value="ECO:0007669"/>
    <property type="project" value="TreeGrafter"/>
</dbReference>
<dbReference type="AlphaFoldDB" id="A1ZI12"/>
<keyword evidence="3" id="KW-0732">Signal</keyword>
<dbReference type="InterPro" id="IPR029058">
    <property type="entry name" value="AB_hydrolase_fold"/>
</dbReference>
<dbReference type="EMBL" id="AAWS01000008">
    <property type="protein sequence ID" value="EAY30169.1"/>
    <property type="molecule type" value="Genomic_DNA"/>
</dbReference>
<evidence type="ECO:0000256" key="3">
    <source>
        <dbReference type="SAM" id="SignalP"/>
    </source>
</evidence>
<dbReference type="Proteomes" id="UP000004095">
    <property type="component" value="Unassembled WGS sequence"/>
</dbReference>
<dbReference type="Pfam" id="PF00756">
    <property type="entry name" value="Esterase"/>
    <property type="match status" value="1"/>
</dbReference>
<keyword evidence="5" id="KW-1185">Reference proteome</keyword>
<dbReference type="PANTHER" id="PTHR40841:SF2">
    <property type="entry name" value="SIDEROPHORE-DEGRADING ESTERASE (EUROFUNG)"/>
    <property type="match status" value="1"/>
</dbReference>
<keyword evidence="2" id="KW-0378">Hydrolase</keyword>
<dbReference type="Gene3D" id="3.40.50.1820">
    <property type="entry name" value="alpha/beta hydrolase"/>
    <property type="match status" value="1"/>
</dbReference>